<comment type="caution">
    <text evidence="3">The sequence shown here is derived from an EMBL/GenBank/DDBJ whole genome shotgun (WGS) entry which is preliminary data.</text>
</comment>
<feature type="domain" description="EF-1-gamma C-terminal" evidence="2">
    <location>
        <begin position="221"/>
        <end position="330"/>
    </location>
</feature>
<dbReference type="GO" id="GO:0003746">
    <property type="term" value="F:translation elongation factor activity"/>
    <property type="evidence" value="ECO:0007669"/>
    <property type="project" value="InterPro"/>
</dbReference>
<evidence type="ECO:0000259" key="2">
    <source>
        <dbReference type="SMART" id="SM01183"/>
    </source>
</evidence>
<name>A0A250X3U0_9CHLO</name>
<dbReference type="OrthoDB" id="249703at2759"/>
<reference evidence="3 4" key="1">
    <citation type="submission" date="2017-08" db="EMBL/GenBank/DDBJ databases">
        <title>Acidophilic green algal genome provides insights into adaptation to an acidic environment.</title>
        <authorList>
            <person name="Hirooka S."/>
            <person name="Hirose Y."/>
            <person name="Kanesaki Y."/>
            <person name="Higuchi S."/>
            <person name="Fujiwara T."/>
            <person name="Onuma R."/>
            <person name="Era A."/>
            <person name="Ohbayashi R."/>
            <person name="Uzuka A."/>
            <person name="Nozaki H."/>
            <person name="Yoshikawa H."/>
            <person name="Miyagishima S.Y."/>
        </authorList>
    </citation>
    <scope>NUCLEOTIDE SEQUENCE [LARGE SCALE GENOMIC DNA]</scope>
    <source>
        <strain evidence="3 4">NIES-2499</strain>
    </source>
</reference>
<dbReference type="SMART" id="SM01183">
    <property type="entry name" value="EF1G"/>
    <property type="match status" value="1"/>
</dbReference>
<feature type="region of interest" description="Disordered" evidence="1">
    <location>
        <begin position="1"/>
        <end position="101"/>
    </location>
</feature>
<sequence length="403" mass="44504">MGCGASVVVDPPRALSQSGAPARVPSSSNCNEHVSQQVEPTSEIRQPVVSTSLETLVNEDGTLAAESPTVQRVTDKQRKDKSSSHDGIPTIHSDAEDDSNSDVHNIQMEHSLHGRTIALTALQTSEGAGNENGVELSHFESGKLSLGHVLTLSESDSLDRLAPPIPSSTPQELKQVANFVGEFKVQMPPAVMRPTMTDATRGGHVPGGPSPSNRYEDLSLSEDDEDDGQKRFDMKHWHRFYKWNKKKHTELLDFLWRRFDPDNYSIFCLTYRAQEMLNGAYQGDNVMHGLCCRIEASGFMGDIFLLMHTLKSLDSDDYKVMGVLIVRGLEPPADLLKLVPDLQGDSMQQGYVASDGEQYQVIKADTKDPLIRQFVGGLMVGVSPMPDYQVMHSRELQVQTGQR</sequence>
<gene>
    <name evidence="3" type="ORF">CEUSTIGMA_g5191.t1</name>
</gene>
<evidence type="ECO:0000313" key="4">
    <source>
        <dbReference type="Proteomes" id="UP000232323"/>
    </source>
</evidence>
<dbReference type="Gene3D" id="3.30.70.1010">
    <property type="entry name" value="Translation elongation factor EF1B, gamma chain, conserved domain"/>
    <property type="match status" value="1"/>
</dbReference>
<dbReference type="SUPFAM" id="SSF89942">
    <property type="entry name" value="eEF1-gamma domain"/>
    <property type="match status" value="1"/>
</dbReference>
<organism evidence="3 4">
    <name type="scientific">Chlamydomonas eustigma</name>
    <dbReference type="NCBI Taxonomy" id="1157962"/>
    <lineage>
        <taxon>Eukaryota</taxon>
        <taxon>Viridiplantae</taxon>
        <taxon>Chlorophyta</taxon>
        <taxon>core chlorophytes</taxon>
        <taxon>Chlorophyceae</taxon>
        <taxon>CS clade</taxon>
        <taxon>Chlamydomonadales</taxon>
        <taxon>Chlamydomonadaceae</taxon>
        <taxon>Chlamydomonas</taxon>
    </lineage>
</organism>
<dbReference type="InterPro" id="IPR001662">
    <property type="entry name" value="EF1B_G_C"/>
</dbReference>
<feature type="compositionally biased region" description="Basic and acidic residues" evidence="1">
    <location>
        <begin position="73"/>
        <end position="84"/>
    </location>
</feature>
<protein>
    <recommendedName>
        <fullName evidence="2">EF-1-gamma C-terminal domain-containing protein</fullName>
    </recommendedName>
</protein>
<feature type="compositionally biased region" description="Polar residues" evidence="1">
    <location>
        <begin position="15"/>
        <end position="55"/>
    </location>
</feature>
<dbReference type="InterPro" id="IPR036433">
    <property type="entry name" value="EF1B_G_C_sf"/>
</dbReference>
<feature type="region of interest" description="Disordered" evidence="1">
    <location>
        <begin position="194"/>
        <end position="228"/>
    </location>
</feature>
<dbReference type="Proteomes" id="UP000232323">
    <property type="component" value="Unassembled WGS sequence"/>
</dbReference>
<evidence type="ECO:0000256" key="1">
    <source>
        <dbReference type="SAM" id="MobiDB-lite"/>
    </source>
</evidence>
<evidence type="ECO:0000313" key="3">
    <source>
        <dbReference type="EMBL" id="GAX77748.1"/>
    </source>
</evidence>
<dbReference type="AlphaFoldDB" id="A0A250X3U0"/>
<dbReference type="Pfam" id="PF00647">
    <property type="entry name" value="EF1G"/>
    <property type="match status" value="1"/>
</dbReference>
<proteinExistence type="predicted"/>
<keyword evidence="4" id="KW-1185">Reference proteome</keyword>
<dbReference type="EMBL" id="BEGY01000027">
    <property type="protein sequence ID" value="GAX77748.1"/>
    <property type="molecule type" value="Genomic_DNA"/>
</dbReference>
<accession>A0A250X3U0</accession>